<evidence type="ECO:0000256" key="5">
    <source>
        <dbReference type="ARBA" id="ARBA00022490"/>
    </source>
</evidence>
<dbReference type="PROSITE" id="PS50142">
    <property type="entry name" value="RNASE_3_2"/>
    <property type="match status" value="1"/>
</dbReference>
<keyword evidence="14 15" id="KW-0694">RNA-binding</keyword>
<dbReference type="PROSITE" id="PS50137">
    <property type="entry name" value="DS_RBD"/>
    <property type="match status" value="1"/>
</dbReference>
<evidence type="ECO:0000313" key="19">
    <source>
        <dbReference type="Proteomes" id="UP001157439"/>
    </source>
</evidence>
<evidence type="ECO:0000259" key="17">
    <source>
        <dbReference type="PROSITE" id="PS50142"/>
    </source>
</evidence>
<keyword evidence="9 15" id="KW-0540">Nuclease</keyword>
<dbReference type="InterPro" id="IPR014720">
    <property type="entry name" value="dsRBD_dom"/>
</dbReference>
<evidence type="ECO:0000313" key="18">
    <source>
        <dbReference type="EMBL" id="GLS82514.1"/>
    </source>
</evidence>
<evidence type="ECO:0000256" key="7">
    <source>
        <dbReference type="ARBA" id="ARBA00022664"/>
    </source>
</evidence>
<feature type="domain" description="RNase III" evidence="17">
    <location>
        <begin position="4"/>
        <end position="126"/>
    </location>
</feature>
<comment type="caution">
    <text evidence="18">The sequence shown here is derived from an EMBL/GenBank/DDBJ whole genome shotgun (WGS) entry which is preliminary data.</text>
</comment>
<evidence type="ECO:0000256" key="9">
    <source>
        <dbReference type="ARBA" id="ARBA00022722"/>
    </source>
</evidence>
<keyword evidence="5 15" id="KW-0963">Cytoplasm</keyword>
<reference evidence="18 19" key="1">
    <citation type="journal article" date="2014" name="Int. J. Syst. Evol. Microbiol.">
        <title>Complete genome sequence of Corynebacterium casei LMG S-19264T (=DSM 44701T), isolated from a smear-ripened cheese.</title>
        <authorList>
            <consortium name="US DOE Joint Genome Institute (JGI-PGF)"/>
            <person name="Walter F."/>
            <person name="Albersmeier A."/>
            <person name="Kalinowski J."/>
            <person name="Ruckert C."/>
        </authorList>
    </citation>
    <scope>NUCLEOTIDE SEQUENCE [LARGE SCALE GENOMIC DNA]</scope>
    <source>
        <strain evidence="18 19">NBRC 112785</strain>
    </source>
</reference>
<dbReference type="SUPFAM" id="SSF69065">
    <property type="entry name" value="RNase III domain-like"/>
    <property type="match status" value="1"/>
</dbReference>
<dbReference type="SUPFAM" id="SSF54768">
    <property type="entry name" value="dsRNA-binding domain-like"/>
    <property type="match status" value="1"/>
</dbReference>
<dbReference type="FunFam" id="3.30.160.20:FF:000003">
    <property type="entry name" value="Ribonuclease 3"/>
    <property type="match status" value="1"/>
</dbReference>
<dbReference type="GO" id="GO:0004525">
    <property type="term" value="F:ribonuclease III activity"/>
    <property type="evidence" value="ECO:0007669"/>
    <property type="project" value="UniProtKB-UniRule"/>
</dbReference>
<dbReference type="RefSeq" id="WP_408634208.1">
    <property type="nucleotide sequence ID" value="NZ_BSPO01000001.1"/>
</dbReference>
<dbReference type="InterPro" id="IPR036389">
    <property type="entry name" value="RNase_III_sf"/>
</dbReference>
<dbReference type="CDD" id="cd00593">
    <property type="entry name" value="RIBOc"/>
    <property type="match status" value="1"/>
</dbReference>
<comment type="catalytic activity">
    <reaction evidence="1 15">
        <text>Endonucleolytic cleavage to 5'-phosphomonoester.</text>
        <dbReference type="EC" id="3.1.26.3"/>
    </reaction>
</comment>
<accession>A0AA37TJX6</accession>
<keyword evidence="19" id="KW-1185">Reference proteome</keyword>
<name>A0AA37TJX6_9GAMM</name>
<dbReference type="GO" id="GO:0008033">
    <property type="term" value="P:tRNA processing"/>
    <property type="evidence" value="ECO:0007669"/>
    <property type="project" value="UniProtKB-KW"/>
</dbReference>
<gene>
    <name evidence="15 18" type="primary">rnc</name>
    <name evidence="18" type="ORF">GCM10007894_04910</name>
</gene>
<evidence type="ECO:0000256" key="4">
    <source>
        <dbReference type="ARBA" id="ARBA00011738"/>
    </source>
</evidence>
<dbReference type="GO" id="GO:0006364">
    <property type="term" value="P:rRNA processing"/>
    <property type="evidence" value="ECO:0007669"/>
    <property type="project" value="UniProtKB-UniRule"/>
</dbReference>
<dbReference type="GO" id="GO:0019843">
    <property type="term" value="F:rRNA binding"/>
    <property type="evidence" value="ECO:0007669"/>
    <property type="project" value="UniProtKB-KW"/>
</dbReference>
<feature type="binding site" evidence="15">
    <location>
        <position position="39"/>
    </location>
    <ligand>
        <name>Mg(2+)</name>
        <dbReference type="ChEBI" id="CHEBI:18420"/>
    </ligand>
</feature>
<dbReference type="PANTHER" id="PTHR11207">
    <property type="entry name" value="RIBONUCLEASE III"/>
    <property type="match status" value="1"/>
</dbReference>
<dbReference type="Gene3D" id="1.10.1520.10">
    <property type="entry name" value="Ribonuclease III domain"/>
    <property type="match status" value="1"/>
</dbReference>
<feature type="active site" evidence="15">
    <location>
        <position position="115"/>
    </location>
</feature>
<dbReference type="GO" id="GO:0003725">
    <property type="term" value="F:double-stranded RNA binding"/>
    <property type="evidence" value="ECO:0007669"/>
    <property type="project" value="TreeGrafter"/>
</dbReference>
<proteinExistence type="inferred from homology"/>
<evidence type="ECO:0000259" key="16">
    <source>
        <dbReference type="PROSITE" id="PS50137"/>
    </source>
</evidence>
<dbReference type="EC" id="3.1.26.3" evidence="15"/>
<evidence type="ECO:0000256" key="10">
    <source>
        <dbReference type="ARBA" id="ARBA00022723"/>
    </source>
</evidence>
<keyword evidence="7 15" id="KW-0507">mRNA processing</keyword>
<dbReference type="SMART" id="SM00535">
    <property type="entry name" value="RIBOc"/>
    <property type="match status" value="1"/>
</dbReference>
<dbReference type="CDD" id="cd10845">
    <property type="entry name" value="DSRM_RNAse_III_family"/>
    <property type="match status" value="1"/>
</dbReference>
<comment type="subunit">
    <text evidence="4 15">Homodimer.</text>
</comment>
<dbReference type="InterPro" id="IPR000999">
    <property type="entry name" value="RNase_III_dom"/>
</dbReference>
<feature type="binding site" evidence="15">
    <location>
        <position position="115"/>
    </location>
    <ligand>
        <name>Mg(2+)</name>
        <dbReference type="ChEBI" id="CHEBI:18420"/>
    </ligand>
</feature>
<dbReference type="PROSITE" id="PS00517">
    <property type="entry name" value="RNASE_3_1"/>
    <property type="match status" value="1"/>
</dbReference>
<dbReference type="InterPro" id="IPR011907">
    <property type="entry name" value="RNase_III"/>
</dbReference>
<dbReference type="NCBIfam" id="TIGR02191">
    <property type="entry name" value="RNaseIII"/>
    <property type="match status" value="1"/>
</dbReference>
<evidence type="ECO:0000256" key="14">
    <source>
        <dbReference type="ARBA" id="ARBA00022884"/>
    </source>
</evidence>
<evidence type="ECO:0000256" key="2">
    <source>
        <dbReference type="ARBA" id="ARBA00004496"/>
    </source>
</evidence>
<evidence type="ECO:0000256" key="13">
    <source>
        <dbReference type="ARBA" id="ARBA00022842"/>
    </source>
</evidence>
<organism evidence="18 19">
    <name type="scientific">Paraferrimonas haliotis</name>
    <dbReference type="NCBI Taxonomy" id="2013866"/>
    <lineage>
        <taxon>Bacteria</taxon>
        <taxon>Pseudomonadati</taxon>
        <taxon>Pseudomonadota</taxon>
        <taxon>Gammaproteobacteria</taxon>
        <taxon>Alteromonadales</taxon>
        <taxon>Ferrimonadaceae</taxon>
        <taxon>Paraferrimonas</taxon>
    </lineage>
</organism>
<evidence type="ECO:0000256" key="11">
    <source>
        <dbReference type="ARBA" id="ARBA00022759"/>
    </source>
</evidence>
<keyword evidence="12 15" id="KW-0378">Hydrolase</keyword>
<dbReference type="GO" id="GO:0005737">
    <property type="term" value="C:cytoplasm"/>
    <property type="evidence" value="ECO:0007669"/>
    <property type="project" value="UniProtKB-SubCell"/>
</dbReference>
<dbReference type="HAMAP" id="MF_00104">
    <property type="entry name" value="RNase_III"/>
    <property type="match status" value="1"/>
</dbReference>
<dbReference type="AlphaFoldDB" id="A0AA37TJX6"/>
<dbReference type="GO" id="GO:0042802">
    <property type="term" value="F:identical protein binding"/>
    <property type="evidence" value="ECO:0007669"/>
    <property type="project" value="UniProtKB-ARBA"/>
</dbReference>
<keyword evidence="13 15" id="KW-0460">Magnesium</keyword>
<keyword evidence="8 15" id="KW-0819">tRNA processing</keyword>
<dbReference type="Gene3D" id="3.30.160.20">
    <property type="match status" value="1"/>
</dbReference>
<dbReference type="GO" id="GO:0046872">
    <property type="term" value="F:metal ion binding"/>
    <property type="evidence" value="ECO:0007669"/>
    <property type="project" value="UniProtKB-KW"/>
</dbReference>
<feature type="domain" description="DRBM" evidence="16">
    <location>
        <begin position="152"/>
        <end position="222"/>
    </location>
</feature>
<evidence type="ECO:0000256" key="12">
    <source>
        <dbReference type="ARBA" id="ARBA00022801"/>
    </source>
</evidence>
<sequence>MADLKKLTKTIDYQFNDIEHLKLALTHRSASSRHNERLEFLGDSILSIIISEALYQKFPKVDEGALTRMRSSLVKGDTLAEIGVEFGLGEFINLGAGELKSGGFRRSSILADAVEAIIGAIYLDSDFDTIRRILLSWYQQRLASIQPVLQKDPKTLLQEYLQGRGKALPIYRVVEVTGESHKQQFKVECEVTEINSPVIATGSSRRKAEQIAAAKVMEQINGH</sequence>
<dbReference type="PANTHER" id="PTHR11207:SF0">
    <property type="entry name" value="RIBONUCLEASE 3"/>
    <property type="match status" value="1"/>
</dbReference>
<dbReference type="GO" id="GO:0006397">
    <property type="term" value="P:mRNA processing"/>
    <property type="evidence" value="ECO:0007669"/>
    <property type="project" value="UniProtKB-UniRule"/>
</dbReference>
<comment type="similarity">
    <text evidence="3">Belongs to the ribonuclease III family.</text>
</comment>
<comment type="cofactor">
    <cofactor evidence="15">
        <name>Mg(2+)</name>
        <dbReference type="ChEBI" id="CHEBI:18420"/>
    </cofactor>
</comment>
<dbReference type="Proteomes" id="UP001157439">
    <property type="component" value="Unassembled WGS sequence"/>
</dbReference>
<keyword evidence="10 15" id="KW-0479">Metal-binding</keyword>
<dbReference type="Pfam" id="PF14622">
    <property type="entry name" value="Ribonucleas_3_3"/>
    <property type="match status" value="1"/>
</dbReference>
<evidence type="ECO:0000256" key="3">
    <source>
        <dbReference type="ARBA" id="ARBA00010183"/>
    </source>
</evidence>
<dbReference type="EMBL" id="BSPO01000001">
    <property type="protein sequence ID" value="GLS82514.1"/>
    <property type="molecule type" value="Genomic_DNA"/>
</dbReference>
<feature type="binding site" evidence="15">
    <location>
        <position position="112"/>
    </location>
    <ligand>
        <name>Mg(2+)</name>
        <dbReference type="ChEBI" id="CHEBI:18420"/>
    </ligand>
</feature>
<keyword evidence="6 15" id="KW-0698">rRNA processing</keyword>
<dbReference type="FunFam" id="1.10.1520.10:FF:000001">
    <property type="entry name" value="Ribonuclease 3"/>
    <property type="match status" value="1"/>
</dbReference>
<dbReference type="SMART" id="SM00358">
    <property type="entry name" value="DSRM"/>
    <property type="match status" value="1"/>
</dbReference>
<protein>
    <recommendedName>
        <fullName evidence="15">Ribonuclease 3</fullName>
        <ecNumber evidence="15">3.1.26.3</ecNumber>
    </recommendedName>
    <alternativeName>
        <fullName evidence="15">Ribonuclease III</fullName>
        <shortName evidence="15">RNase III</shortName>
    </alternativeName>
</protein>
<comment type="subcellular location">
    <subcellularLocation>
        <location evidence="2 15">Cytoplasm</location>
    </subcellularLocation>
</comment>
<keyword evidence="11 15" id="KW-0255">Endonuclease</keyword>
<evidence type="ECO:0000256" key="1">
    <source>
        <dbReference type="ARBA" id="ARBA00000109"/>
    </source>
</evidence>
<comment type="function">
    <text evidence="15">Digests double-stranded RNA. Involved in the processing of primary rRNA transcript to yield the immediate precursors to the large and small rRNAs (23S and 16S). Processes some mRNAs, and tRNAs when they are encoded in the rRNA operon. Processes pre-crRNA and tracrRNA of type II CRISPR loci if present in the organism.</text>
</comment>
<keyword evidence="15" id="KW-0699">rRNA-binding</keyword>
<evidence type="ECO:0000256" key="6">
    <source>
        <dbReference type="ARBA" id="ARBA00022552"/>
    </source>
</evidence>
<dbReference type="Pfam" id="PF00035">
    <property type="entry name" value="dsrm"/>
    <property type="match status" value="1"/>
</dbReference>
<evidence type="ECO:0000256" key="15">
    <source>
        <dbReference type="HAMAP-Rule" id="MF_00104"/>
    </source>
</evidence>
<evidence type="ECO:0000256" key="8">
    <source>
        <dbReference type="ARBA" id="ARBA00022694"/>
    </source>
</evidence>
<feature type="active site" evidence="15">
    <location>
        <position position="43"/>
    </location>
</feature>
<dbReference type="GO" id="GO:0010468">
    <property type="term" value="P:regulation of gene expression"/>
    <property type="evidence" value="ECO:0007669"/>
    <property type="project" value="TreeGrafter"/>
</dbReference>